<feature type="transmembrane region" description="Helical" evidence="1">
    <location>
        <begin position="12"/>
        <end position="30"/>
    </location>
</feature>
<dbReference type="STRING" id="1073325.SAMN05444483_103233"/>
<evidence type="ECO:0000256" key="1">
    <source>
        <dbReference type="SAM" id="Phobius"/>
    </source>
</evidence>
<reference evidence="3" key="1">
    <citation type="submission" date="2016-11" db="EMBL/GenBank/DDBJ databases">
        <authorList>
            <person name="Varghese N."/>
            <person name="Submissions S."/>
        </authorList>
    </citation>
    <scope>NUCLEOTIDE SEQUENCE [LARGE SCALE GENOMIC DNA]</scope>
    <source>
        <strain evidence="3">DSM 24579</strain>
    </source>
</reference>
<name>A0A1M5FK42_SALEC</name>
<keyword evidence="1" id="KW-0812">Transmembrane</keyword>
<gene>
    <name evidence="2" type="ORF">SAMN05444483_103233</name>
</gene>
<keyword evidence="1" id="KW-1133">Transmembrane helix</keyword>
<keyword evidence="3" id="KW-1185">Reference proteome</keyword>
<sequence length="61" mass="7283">MPLMFKPAMFEIKLAIMFWVIFIFDLILLIKVYNFSSKKNNIEDLKTELRISVFEAKKIPD</sequence>
<accession>A0A1M5FK42</accession>
<keyword evidence="1" id="KW-0472">Membrane</keyword>
<dbReference type="EMBL" id="FQVT01000003">
    <property type="protein sequence ID" value="SHF91977.1"/>
    <property type="molecule type" value="Genomic_DNA"/>
</dbReference>
<evidence type="ECO:0000313" key="2">
    <source>
        <dbReference type="EMBL" id="SHF91977.1"/>
    </source>
</evidence>
<proteinExistence type="predicted"/>
<protein>
    <submittedName>
        <fullName evidence="2">Uncharacterized protein</fullName>
    </submittedName>
</protein>
<organism evidence="2 3">
    <name type="scientific">Salegentibacter echinorum</name>
    <dbReference type="NCBI Taxonomy" id="1073325"/>
    <lineage>
        <taxon>Bacteria</taxon>
        <taxon>Pseudomonadati</taxon>
        <taxon>Bacteroidota</taxon>
        <taxon>Flavobacteriia</taxon>
        <taxon>Flavobacteriales</taxon>
        <taxon>Flavobacteriaceae</taxon>
        <taxon>Salegentibacter</taxon>
    </lineage>
</organism>
<evidence type="ECO:0000313" key="3">
    <source>
        <dbReference type="Proteomes" id="UP000183945"/>
    </source>
</evidence>
<dbReference type="Proteomes" id="UP000183945">
    <property type="component" value="Unassembled WGS sequence"/>
</dbReference>
<dbReference type="AlphaFoldDB" id="A0A1M5FK42"/>